<evidence type="ECO:0000256" key="1">
    <source>
        <dbReference type="SAM" id="SignalP"/>
    </source>
</evidence>
<dbReference type="RefSeq" id="NP_001257217.1">
    <property type="nucleotide sequence ID" value="NM_001270288.1"/>
</dbReference>
<sequence>MIVRHLYFLFSSVTLSYSLIDCSHEDTCFGEPPDCDPNTSCTTLFYFDATGNLHLYLRNFTDSNGYAAFPVNRLPEDITEYFICLPHQGKRVSGHTELGELVQISDRNLTGVVEKLDNYTFRCMFSAFELPDNFQQEQVFFVSKDTYDEIFVIFDGKQLYNLENEIDFDAYSDDEELVENVMDDIFTSDDEKIMSDVIGKLPLVTDKKEDIEFEDTERRIHSRSVRKNFVNGEYVDLSEEEKLEYNENEYSDSENVEDESEEEVVTVQRFRRIPRQQERMIEINGEADHKIKIESYKKNNDSKNIEGNANIPWIYTFVLLLLLL</sequence>
<dbReference type="HOGENOM" id="CLU_041594_0_0_1"/>
<evidence type="ECO:0000313" key="3">
    <source>
        <dbReference type="Proteomes" id="UP000001940"/>
    </source>
</evidence>
<dbReference type="WormBase" id="K08H2.10">
    <property type="protein sequence ID" value="CE43133"/>
    <property type="gene ID" value="WBGene00164968"/>
</dbReference>
<dbReference type="PhylomeDB" id="B6VQ77"/>
<keyword evidence="1" id="KW-0732">Signal</keyword>
<keyword evidence="3" id="KW-1185">Reference proteome</keyword>
<feature type="chain" id="PRO_5002851509" evidence="1">
    <location>
        <begin position="19"/>
        <end position="324"/>
    </location>
</feature>
<gene>
    <name evidence="2" type="ORF">CELE_K08H2.10</name>
    <name evidence="2 4" type="ORF">K08H2.10</name>
</gene>
<evidence type="ECO:0000313" key="4">
    <source>
        <dbReference type="WormBase" id="K08H2.10"/>
    </source>
</evidence>
<dbReference type="eggNOG" id="ENOG502TI39">
    <property type="taxonomic scope" value="Eukaryota"/>
</dbReference>
<dbReference type="AlphaFoldDB" id="B6VQ77"/>
<dbReference type="GeneID" id="13223435"/>
<name>B6VQ77_CAEEL</name>
<dbReference type="EMBL" id="BX284606">
    <property type="protein sequence ID" value="CAR97843.1"/>
    <property type="molecule type" value="Genomic_DNA"/>
</dbReference>
<protein>
    <submittedName>
        <fullName evidence="2">CUB domain-containing protein</fullName>
    </submittedName>
</protein>
<dbReference type="Proteomes" id="UP000001940">
    <property type="component" value="Chromosome X"/>
</dbReference>
<dbReference type="PANTHER" id="PTHR21449:SF5">
    <property type="entry name" value="CUB DOMAIN-CONTAINING PROTEIN-RELATED"/>
    <property type="match status" value="1"/>
</dbReference>
<evidence type="ECO:0000313" key="2">
    <source>
        <dbReference type="EMBL" id="CAR97843.1"/>
    </source>
</evidence>
<feature type="signal peptide" evidence="1">
    <location>
        <begin position="1"/>
        <end position="18"/>
    </location>
</feature>
<dbReference type="KEGG" id="cel:CELE_K08H2.10"/>
<dbReference type="CTD" id="13223435"/>
<dbReference type="PANTHER" id="PTHR21449">
    <property type="entry name" value="PROTEIN CBG05271-RELATED"/>
    <property type="match status" value="1"/>
</dbReference>
<dbReference type="InParanoid" id="B6VQ77"/>
<reference evidence="2 3" key="1">
    <citation type="journal article" date="1998" name="Science">
        <title>Genome sequence of the nematode C. elegans: a platform for investigating biology.</title>
        <authorList>
            <consortium name="The C. elegans sequencing consortium"/>
            <person name="Sulson J.E."/>
            <person name="Waterston R."/>
        </authorList>
    </citation>
    <scope>NUCLEOTIDE SEQUENCE [LARGE SCALE GENOMIC DNA]</scope>
    <source>
        <strain evidence="2 3">Bristol N2</strain>
    </source>
</reference>
<dbReference type="Bgee" id="WBGene00164968">
    <property type="expression patterns" value="Expressed in adult organism and 1 other cell type or tissue"/>
</dbReference>
<dbReference type="OrthoDB" id="5872607at2759"/>
<dbReference type="AGR" id="WB:WBGene00164968"/>
<proteinExistence type="predicted"/>
<organism evidence="2 3">
    <name type="scientific">Caenorhabditis elegans</name>
    <dbReference type="NCBI Taxonomy" id="6239"/>
    <lineage>
        <taxon>Eukaryota</taxon>
        <taxon>Metazoa</taxon>
        <taxon>Ecdysozoa</taxon>
        <taxon>Nematoda</taxon>
        <taxon>Chromadorea</taxon>
        <taxon>Rhabditida</taxon>
        <taxon>Rhabditina</taxon>
        <taxon>Rhabditomorpha</taxon>
        <taxon>Rhabditoidea</taxon>
        <taxon>Rhabditidae</taxon>
        <taxon>Peloderinae</taxon>
        <taxon>Caenorhabditis</taxon>
    </lineage>
</organism>
<accession>B6VQ77</accession>
<dbReference type="PaxDb" id="6239-K08H2.10"/>